<feature type="signal peptide" evidence="2">
    <location>
        <begin position="1"/>
        <end position="39"/>
    </location>
</feature>
<keyword evidence="1" id="KW-1133">Transmembrane helix</keyword>
<dbReference type="AlphaFoldDB" id="A0A401UBT3"/>
<dbReference type="GO" id="GO:0004888">
    <property type="term" value="F:transmembrane signaling receptor activity"/>
    <property type="evidence" value="ECO:0007669"/>
    <property type="project" value="InterPro"/>
</dbReference>
<dbReference type="InterPro" id="IPR036734">
    <property type="entry name" value="Neur_chan_lig-bd_sf"/>
</dbReference>
<feature type="transmembrane region" description="Helical" evidence="1">
    <location>
        <begin position="323"/>
        <end position="340"/>
    </location>
</feature>
<proteinExistence type="predicted"/>
<evidence type="ECO:0000313" key="3">
    <source>
        <dbReference type="EMBL" id="GCC52363.1"/>
    </source>
</evidence>
<accession>A0A401UBT3</accession>
<dbReference type="InterPro" id="IPR006201">
    <property type="entry name" value="Neur_channel"/>
</dbReference>
<keyword evidence="1" id="KW-0812">Transmembrane</keyword>
<dbReference type="Gene3D" id="1.20.58.390">
    <property type="entry name" value="Neurotransmitter-gated ion-channel transmembrane domain"/>
    <property type="match status" value="1"/>
</dbReference>
<reference evidence="3 4" key="1">
    <citation type="submission" date="2018-11" db="EMBL/GenBank/DDBJ databases">
        <title>Chryseotalea sanarue gen. nov., sp., nov., a member of the family Cytophagaceae, isolated from a brackish lake in Hamamatsu Japan.</title>
        <authorList>
            <person name="Maejima Y."/>
            <person name="Iino T."/>
            <person name="Muraguchi Y."/>
            <person name="Fukuda K."/>
            <person name="Ohkuma M."/>
            <person name="Moriuchi R."/>
            <person name="Dohra H."/>
            <person name="Kimbara K."/>
            <person name="Shintani M."/>
        </authorList>
    </citation>
    <scope>NUCLEOTIDE SEQUENCE [LARGE SCALE GENOMIC DNA]</scope>
    <source>
        <strain evidence="3 4">Ys</strain>
    </source>
</reference>
<dbReference type="GO" id="GO:0005230">
    <property type="term" value="F:extracellular ligand-gated monoatomic ion channel activity"/>
    <property type="evidence" value="ECO:0007669"/>
    <property type="project" value="InterPro"/>
</dbReference>
<dbReference type="PROSITE" id="PS51257">
    <property type="entry name" value="PROKAR_LIPOPROTEIN"/>
    <property type="match status" value="1"/>
</dbReference>
<keyword evidence="2" id="KW-0732">Signal</keyword>
<dbReference type="SUPFAM" id="SSF63712">
    <property type="entry name" value="Nicotinic receptor ligand binding domain-like"/>
    <property type="match status" value="1"/>
</dbReference>
<evidence type="ECO:0000256" key="2">
    <source>
        <dbReference type="SAM" id="SignalP"/>
    </source>
</evidence>
<dbReference type="InterPro" id="IPR038050">
    <property type="entry name" value="Neuro_actylchol_rec"/>
</dbReference>
<dbReference type="EMBL" id="BHXQ01000004">
    <property type="protein sequence ID" value="GCC52363.1"/>
    <property type="molecule type" value="Genomic_DNA"/>
</dbReference>
<organism evidence="3 4">
    <name type="scientific">Chryseotalea sanaruensis</name>
    <dbReference type="NCBI Taxonomy" id="2482724"/>
    <lineage>
        <taxon>Bacteria</taxon>
        <taxon>Pseudomonadati</taxon>
        <taxon>Bacteroidota</taxon>
        <taxon>Cytophagia</taxon>
        <taxon>Cytophagales</taxon>
        <taxon>Chryseotaleaceae</taxon>
        <taxon>Chryseotalea</taxon>
    </lineage>
</organism>
<feature type="transmembrane region" description="Helical" evidence="1">
    <location>
        <begin position="217"/>
        <end position="238"/>
    </location>
</feature>
<dbReference type="Gene3D" id="2.70.170.10">
    <property type="entry name" value="Neurotransmitter-gated ion-channel ligand-binding domain"/>
    <property type="match status" value="1"/>
</dbReference>
<evidence type="ECO:0008006" key="5">
    <source>
        <dbReference type="Google" id="ProtNLM"/>
    </source>
</evidence>
<protein>
    <recommendedName>
        <fullName evidence="5">Neurotransmitter-gated ion-channel ligand-binding domain-containing protein</fullName>
    </recommendedName>
</protein>
<sequence>MDLKTEINIAFPYFRKILATMKPISLFFLLISCCTPAFAQEEDNTLTTPDTVVAGAYIINIHDINFRDKEYTIRFWLWMLYDNPSFDFATQIDIPNAKNIETPEPLMDLVDGRTWQLMKMKCTMKQNWNVDDFPFDKQHLVVRIENTVFDNQSLVYALDKDGSAYDRELTIDGWNISNFEVNTSINEYTTVFGDPGNDALHSEYASFNISMDIERDAWGLFAKIFIGMYIAFLISIISFTLRPSELEPRFGLPVGGLFAAVGNKYIIDSLLPESTHFTLVDTLHTITFLGILATLSVSAITLKYFDNGQFDKSTTANRIGSRLVIVFYIAANLLLVGMAIL</sequence>
<dbReference type="GO" id="GO:0016020">
    <property type="term" value="C:membrane"/>
    <property type="evidence" value="ECO:0007669"/>
    <property type="project" value="InterPro"/>
</dbReference>
<keyword evidence="4" id="KW-1185">Reference proteome</keyword>
<comment type="caution">
    <text evidence="3">The sequence shown here is derived from an EMBL/GenBank/DDBJ whole genome shotgun (WGS) entry which is preliminary data.</text>
</comment>
<evidence type="ECO:0000313" key="4">
    <source>
        <dbReference type="Proteomes" id="UP000288227"/>
    </source>
</evidence>
<name>A0A401UBT3_9BACT</name>
<feature type="transmembrane region" description="Helical" evidence="1">
    <location>
        <begin position="282"/>
        <end position="302"/>
    </location>
</feature>
<evidence type="ECO:0000256" key="1">
    <source>
        <dbReference type="SAM" id="Phobius"/>
    </source>
</evidence>
<keyword evidence="1" id="KW-0472">Membrane</keyword>
<dbReference type="PANTHER" id="PTHR18945">
    <property type="entry name" value="NEUROTRANSMITTER GATED ION CHANNEL"/>
    <property type="match status" value="1"/>
</dbReference>
<dbReference type="Proteomes" id="UP000288227">
    <property type="component" value="Unassembled WGS sequence"/>
</dbReference>
<gene>
    <name evidence="3" type="ORF">SanaruYs_26000</name>
</gene>
<feature type="chain" id="PRO_5019444149" description="Neurotransmitter-gated ion-channel ligand-binding domain-containing protein" evidence="2">
    <location>
        <begin position="40"/>
        <end position="341"/>
    </location>
</feature>